<sequence>MMRARTATIMMSMALLTGCVPTQQDYDATVTLLQGSARARNEVIKDCSKGFDANERRVAGIVTNVSDKDAPRVACQRYLAAITSGRANYQDFLDIKAHRFTPKLIKIFQGR</sequence>
<keyword evidence="2" id="KW-1185">Reference proteome</keyword>
<proteinExistence type="predicted"/>
<dbReference type="EMBL" id="JACHXH010000008">
    <property type="protein sequence ID" value="MBB3134854.1"/>
    <property type="molecule type" value="Genomic_DNA"/>
</dbReference>
<comment type="caution">
    <text evidence="1">The sequence shown here is derived from an EMBL/GenBank/DDBJ whole genome shotgun (WGS) entry which is preliminary data.</text>
</comment>
<name>A0A7W5FZI7_9HYPH</name>
<dbReference type="Proteomes" id="UP000518315">
    <property type="component" value="Unassembled WGS sequence"/>
</dbReference>
<protein>
    <recommendedName>
        <fullName evidence="3">Lipoprotein</fullName>
    </recommendedName>
</protein>
<dbReference type="PROSITE" id="PS51257">
    <property type="entry name" value="PROKAR_LIPOPROTEIN"/>
    <property type="match status" value="1"/>
</dbReference>
<gene>
    <name evidence="1" type="ORF">FHS26_002592</name>
</gene>
<dbReference type="AlphaFoldDB" id="A0A7W5FZI7"/>
<reference evidence="1 2" key="1">
    <citation type="submission" date="2020-08" db="EMBL/GenBank/DDBJ databases">
        <title>Genomic Encyclopedia of Type Strains, Phase III (KMG-III): the genomes of soil and plant-associated and newly described type strains.</title>
        <authorList>
            <person name="Whitman W."/>
        </authorList>
    </citation>
    <scope>NUCLEOTIDE SEQUENCE [LARGE SCALE GENOMIC DNA]</scope>
    <source>
        <strain evidence="1 2">CECT 4113</strain>
    </source>
</reference>
<evidence type="ECO:0008006" key="3">
    <source>
        <dbReference type="Google" id="ProtNLM"/>
    </source>
</evidence>
<evidence type="ECO:0000313" key="2">
    <source>
        <dbReference type="Proteomes" id="UP000518315"/>
    </source>
</evidence>
<evidence type="ECO:0000313" key="1">
    <source>
        <dbReference type="EMBL" id="MBB3134854.1"/>
    </source>
</evidence>
<accession>A0A7W5FZI7</accession>
<organism evidence="1 2">
    <name type="scientific">Rhizobium pisi</name>
    <dbReference type="NCBI Taxonomy" id="574561"/>
    <lineage>
        <taxon>Bacteria</taxon>
        <taxon>Pseudomonadati</taxon>
        <taxon>Pseudomonadota</taxon>
        <taxon>Alphaproteobacteria</taxon>
        <taxon>Hyphomicrobiales</taxon>
        <taxon>Rhizobiaceae</taxon>
        <taxon>Rhizobium/Agrobacterium group</taxon>
        <taxon>Rhizobium</taxon>
    </lineage>
</organism>